<keyword evidence="3" id="KW-1185">Reference proteome</keyword>
<evidence type="ECO:0000313" key="2">
    <source>
        <dbReference type="EMBL" id="MBJ8342772.1"/>
    </source>
</evidence>
<dbReference type="RefSeq" id="WP_199708475.1">
    <property type="nucleotide sequence ID" value="NZ_JAEMNV010000014.1"/>
</dbReference>
<evidence type="ECO:0000259" key="1">
    <source>
        <dbReference type="Pfam" id="PF14594"/>
    </source>
</evidence>
<comment type="caution">
    <text evidence="2">The sequence shown here is derived from an EMBL/GenBank/DDBJ whole genome shotgun (WGS) entry which is preliminary data.</text>
</comment>
<evidence type="ECO:0000313" key="3">
    <source>
        <dbReference type="Proteomes" id="UP000655868"/>
    </source>
</evidence>
<protein>
    <recommendedName>
        <fullName evidence="1">Gp28/Gp37-like domain-containing protein</fullName>
    </recommendedName>
</protein>
<proteinExistence type="predicted"/>
<accession>A0A934NX08</accession>
<dbReference type="AlphaFoldDB" id="A0A934NX08"/>
<name>A0A934NX08_9NOCA</name>
<organism evidence="2 3">
    <name type="scientific">Antrihabitans stalagmiti</name>
    <dbReference type="NCBI Taxonomy" id="2799499"/>
    <lineage>
        <taxon>Bacteria</taxon>
        <taxon>Bacillati</taxon>
        <taxon>Actinomycetota</taxon>
        <taxon>Actinomycetes</taxon>
        <taxon>Mycobacteriales</taxon>
        <taxon>Nocardiaceae</taxon>
        <taxon>Antrihabitans</taxon>
    </lineage>
</organism>
<reference evidence="2" key="1">
    <citation type="submission" date="2020-12" db="EMBL/GenBank/DDBJ databases">
        <title>Antrihabitans popcorni sp. nov. and Antrihabitans auranticaus sp. nov., isolated from a larva cave.</title>
        <authorList>
            <person name="Lee S.D."/>
            <person name="Kim I.S."/>
        </authorList>
    </citation>
    <scope>NUCLEOTIDE SEQUENCE</scope>
    <source>
        <strain evidence="2">YC3-6</strain>
    </source>
</reference>
<dbReference type="EMBL" id="JAEMNV010000014">
    <property type="protein sequence ID" value="MBJ8342772.1"/>
    <property type="molecule type" value="Genomic_DNA"/>
</dbReference>
<gene>
    <name evidence="2" type="ORF">JGU71_28170</name>
</gene>
<sequence length="566" mass="61179">MAINFAASLKDQILEGASLIDEFEHDLDRERNADILIRAYDGTFTLQHVIRCDDGIDLTEIENDTGTGMITLDGDHPAAPWAWKLRDRLISGQKIDMFVLFDYVGKRYSARVDDVVMKVDDLGVVKIELMLEHDYALLKARTLWPTPTTPAGFQPIKVFLLGGPADWAAATALWLNLARAHGNPAGLGWTTDPISVTTADYRNWPIVIKPFSHAQAKASGVVSGLVVSRMKSWHEACADMLNDANVTTVVRRYVRGDPLPWPGAVLSYGTLVVSFVFQGALADEVTGGLFEGIGQLIRIFLNAVVEGIGLGSPLPVETGEQPITGQPPPPAYFQPGTIGQVPDHPYVFYPANSPGIASFEAHLRNAKYLRFTTGGHSAPGVNELLGAIVQAIGDAFAAIPFVPPLGGVADALLKPFYEDVVLAFMTVYLSNRAQSVSKFGPYETFLPGSDKAYTLTATMVLRTAILAAATKFSAAIEIVDALPWRIGANGLGDMDLGTRILMQAPVDWDNRIYSQRIKKLQLVASPGSAPTWLPTVGAIEPGEDAFAKAMRHLANLVSGLTQLGLF</sequence>
<dbReference type="Proteomes" id="UP000655868">
    <property type="component" value="Unassembled WGS sequence"/>
</dbReference>
<dbReference type="Pfam" id="PF14594">
    <property type="entry name" value="Sipho_Gp37"/>
    <property type="match status" value="1"/>
</dbReference>
<feature type="domain" description="Gp28/Gp37-like" evidence="1">
    <location>
        <begin position="37"/>
        <end position="537"/>
    </location>
</feature>
<dbReference type="InterPro" id="IPR029432">
    <property type="entry name" value="Gp28/Gp37-like_dom"/>
</dbReference>